<accession>A0A5Q2N078</accession>
<keyword evidence="2" id="KW-1185">Reference proteome</keyword>
<gene>
    <name evidence="1" type="ORF">FTV88_2249</name>
</gene>
<dbReference type="AlphaFoldDB" id="A0A5Q2N078"/>
<dbReference type="KEGG" id="hcv:FTV88_2249"/>
<protein>
    <submittedName>
        <fullName evidence="1">Uncharacterized protein</fullName>
    </submittedName>
</protein>
<reference evidence="2" key="1">
    <citation type="submission" date="2019-11" db="EMBL/GenBank/DDBJ databases">
        <title>Genome sequence of Heliorestis convoluta strain HH, an alkaliphilic and minimalistic phototrophic bacterium from a soda lake in Egypt.</title>
        <authorList>
            <person name="Dewey E.D."/>
            <person name="Stokes L.M."/>
            <person name="Burchell B.M."/>
            <person name="Shaffer K.N."/>
            <person name="Huntington A.M."/>
            <person name="Baker J.M."/>
            <person name="Nadendla S."/>
            <person name="Giglio M.G."/>
            <person name="Touchman J.W."/>
            <person name="Blankenship R.E."/>
            <person name="Madigan M.T."/>
            <person name="Sattley W.M."/>
        </authorList>
    </citation>
    <scope>NUCLEOTIDE SEQUENCE [LARGE SCALE GENOMIC DNA]</scope>
    <source>
        <strain evidence="2">HH</strain>
    </source>
</reference>
<evidence type="ECO:0000313" key="1">
    <source>
        <dbReference type="EMBL" id="QGG48347.1"/>
    </source>
</evidence>
<dbReference type="EMBL" id="CP045875">
    <property type="protein sequence ID" value="QGG48347.1"/>
    <property type="molecule type" value="Genomic_DNA"/>
</dbReference>
<dbReference type="Proteomes" id="UP000366051">
    <property type="component" value="Chromosome"/>
</dbReference>
<sequence length="60" mass="7324">MQILDLEVPGWIRDKKLTFQKPYYHPKRMSDFEKFKLTYTNPAPFKARNVYFDLEGIKRI</sequence>
<name>A0A5Q2N078_9FIRM</name>
<proteinExistence type="predicted"/>
<organism evidence="1 2">
    <name type="scientific">Heliorestis convoluta</name>
    <dbReference type="NCBI Taxonomy" id="356322"/>
    <lineage>
        <taxon>Bacteria</taxon>
        <taxon>Bacillati</taxon>
        <taxon>Bacillota</taxon>
        <taxon>Clostridia</taxon>
        <taxon>Eubacteriales</taxon>
        <taxon>Heliobacteriaceae</taxon>
        <taxon>Heliorestis</taxon>
    </lineage>
</organism>
<evidence type="ECO:0000313" key="2">
    <source>
        <dbReference type="Proteomes" id="UP000366051"/>
    </source>
</evidence>